<feature type="region of interest" description="Disordered" evidence="2">
    <location>
        <begin position="704"/>
        <end position="723"/>
    </location>
</feature>
<protein>
    <submittedName>
        <fullName evidence="4">Uncharacterized protein</fullName>
    </submittedName>
</protein>
<dbReference type="Proteomes" id="UP000001299">
    <property type="component" value="Plasmid pCY360"/>
</dbReference>
<reference evidence="4 5" key="1">
    <citation type="journal article" date="2010" name="PLoS ONE">
        <title>The glycobiome of the rumen bacterium Butyrivibrio proteoclasticus B316(T) highlights adaptation to a polysaccharide-rich environment.</title>
        <authorList>
            <person name="Kelly W.J."/>
            <person name="Leahy S.C."/>
            <person name="Altermann E."/>
            <person name="Yeoman C.J."/>
            <person name="Dunne J.C."/>
            <person name="Kong Z."/>
            <person name="Pacheco D.M."/>
            <person name="Li D."/>
            <person name="Noel S.J."/>
            <person name="Moon C.D."/>
            <person name="Cookson A.L."/>
            <person name="Attwood G.T."/>
        </authorList>
    </citation>
    <scope>NUCLEOTIDE SEQUENCE [LARGE SCALE GENOMIC DNA]</scope>
    <source>
        <strain evidence="5">ATCC 51982 / DSM 14932 / B316</strain>
        <plasmid evidence="5">Plasmid pCY360</plasmid>
    </source>
</reference>
<dbReference type="HOGENOM" id="CLU_255839_0_0_9"/>
<keyword evidence="4" id="KW-0614">Plasmid</keyword>
<feature type="signal peptide" evidence="3">
    <location>
        <begin position="1"/>
        <end position="30"/>
    </location>
</feature>
<evidence type="ECO:0000256" key="1">
    <source>
        <dbReference type="SAM" id="Coils"/>
    </source>
</evidence>
<evidence type="ECO:0000256" key="3">
    <source>
        <dbReference type="SAM" id="SignalP"/>
    </source>
</evidence>
<proteinExistence type="predicted"/>
<keyword evidence="1" id="KW-0175">Coiled coil</keyword>
<accession>E0S4D5</accession>
<keyword evidence="5" id="KW-1185">Reference proteome</keyword>
<gene>
    <name evidence="4" type="ordered locus">bpr_II330</name>
</gene>
<evidence type="ECO:0000313" key="4">
    <source>
        <dbReference type="EMBL" id="ADL36267.1"/>
    </source>
</evidence>
<evidence type="ECO:0000313" key="5">
    <source>
        <dbReference type="Proteomes" id="UP000001299"/>
    </source>
</evidence>
<evidence type="ECO:0000256" key="2">
    <source>
        <dbReference type="SAM" id="MobiDB-lite"/>
    </source>
</evidence>
<name>E0S4D5_BUTPB</name>
<dbReference type="EMBL" id="CP001812">
    <property type="protein sequence ID" value="ADL36267.1"/>
    <property type="molecule type" value="Genomic_DNA"/>
</dbReference>
<keyword evidence="3" id="KW-0732">Signal</keyword>
<dbReference type="RefSeq" id="WP_013282916.1">
    <property type="nucleotide sequence ID" value="NC_014389.1"/>
</dbReference>
<sequence>MQTTIRRFLTLFLCWFVMVGAMLSPLTAYASDPTQDGRNNNNHHIIKDNGDGSYSIIQTNKKAQSPNVGVTVGYQITAGGKTITIPRDTSYKGSADIKTIGPQESKASNGYTYVTYETRVSGETAKQILAMLNSNGEVRMDHVMAVSSDGGNTVSSVWNPETGKFEINAKCKNLSWFAQIMKSSGGDGAYDMNEMEAFMKGTFAWMDPKSWETNWMKLLKLAENGDIEALADALKELEEEKEDKEDKTTTLPSTKEWIHRASTPITQVYTYNDSRNYEDEQGKHAGFADDRDGTGNGIIIPSKEKYINGLTADTYAGTAAIAMGEASHDFSYNYVSYNYTQLEAYQKEVEEKNTATGQPTGRTELVWDTRELNSWSNISVHGSYPEWGVTGNAIRKAQFIYIYDLELYDFKDAETSNGMENSQENYSGTDKHVRNDIAPDLNGPVNGGIESYDVRDGDSVRPAYSLTLLGSGSWNGSYNKQPGEPYAFPSTNADAHITWGSWTTTEMQDLGDFSGFSEPPSGEADEAADALIDSWVKDGRNESENLNTLYYATYSTDTLIMGYDSRTVVGDMMPDRDVKYLGAGEDMNQNFDNEHLPSYLKDLAEKLKGTMNSAFGSVDTETYETTPAFGKSQKEIVASQANGEYYAEVNSANYEHVLAYNPNEKYWGLSVPTGNQIKGAYAGNDPIIVDTPVVSVIAVYDDPDTGAHPDSGAQHWNKDSGDTTHEVQLKGSTAADGRNSSLVQLRLDNTYWFKFSPREHLATQGYYFWEEGSGEYKTPDLFDNTYSESDEIKFDKYVSKKLVHFPFAVCVYEKGNDTPTYYPATEDESDPKYWITIYDADDSSSTRDNLLWTKFYIPSWSLEGSYADESGIRFKVEACNVITEAQKEAMAEEWNEADGDRYMADTSTYVAKYDIGVQLSGWIYDFEVVGSNNRDLYDKQLTSTFENSWHDLTYPFAYNYEEKKAGNKNRLGNDPEGRYTSLAKNVRYTRTGEIAHTGDTVSNSTLTRNLSSAIGWDKKNTIIIDNTKSHKYEDAGTAPKGTEFAFSVKTMSNLWNDGDWVEIKPTFWWWPDSAADGAGATGRYVLDPKSGTSNETHGQLHVYYNDYSGSNETLYIEYGSDKDKALVTTTSLSDAKFNGSYFDSDLRKTVAKPKYDPTTASFYNRESANIENLVNNFKNQKVASSTLSNINLTSELRVFSGNEAYLKENLNKDYVNATSVDELYILEGSEDAVHTSVNPSMQTWYGTYTIPSELFLTTMTKDELTAYANEHGGIAKDDKNVWLQGGYLVVHFDITSHNSLDSKKDLTYEGAYDGNQSMWEAQGYGEDQLHAKVGSKVAGGDGHYANKNIRVDWGDVFIINMSESVDEWFEANYWTTQ</sequence>
<feature type="chain" id="PRO_5003139987" evidence="3">
    <location>
        <begin position="31"/>
        <end position="1377"/>
    </location>
</feature>
<feature type="coiled-coil region" evidence="1">
    <location>
        <begin position="220"/>
        <end position="250"/>
    </location>
</feature>
<organism evidence="4 5">
    <name type="scientific">Butyrivibrio proteoclasticus (strain ATCC 51982 / DSM 14932 / B316)</name>
    <name type="common">Clostridium proteoclasticum</name>
    <dbReference type="NCBI Taxonomy" id="515622"/>
    <lineage>
        <taxon>Bacteria</taxon>
        <taxon>Bacillati</taxon>
        <taxon>Bacillota</taxon>
        <taxon>Clostridia</taxon>
        <taxon>Lachnospirales</taxon>
        <taxon>Lachnospiraceae</taxon>
        <taxon>Butyrivibrio</taxon>
    </lineage>
</organism>
<dbReference type="KEGG" id="bpb:bpr_II330"/>
<geneLocation type="plasmid" evidence="4 5">
    <name>pCY360</name>
</geneLocation>